<evidence type="ECO:0000313" key="1">
    <source>
        <dbReference type="EMBL" id="RUT03825.1"/>
    </source>
</evidence>
<dbReference type="AlphaFoldDB" id="A0A3S1CL72"/>
<sequence length="92" mass="10777">MRRVCFLDNDIILKLVACNLFSEALRSLNLVESDLRVLSDAKYVFRNSRRISRKYPLEVRENAILIVERCQNIQPQLSEELRNLQIEGLDKA</sequence>
<name>A0A3S1CL72_9CYAN</name>
<dbReference type="Proteomes" id="UP000271624">
    <property type="component" value="Unassembled WGS sequence"/>
</dbReference>
<organism evidence="1 2">
    <name type="scientific">Dulcicalothrix desertica PCC 7102</name>
    <dbReference type="NCBI Taxonomy" id="232991"/>
    <lineage>
        <taxon>Bacteria</taxon>
        <taxon>Bacillati</taxon>
        <taxon>Cyanobacteriota</taxon>
        <taxon>Cyanophyceae</taxon>
        <taxon>Nostocales</taxon>
        <taxon>Calotrichaceae</taxon>
        <taxon>Dulcicalothrix</taxon>
    </lineage>
</organism>
<protein>
    <submittedName>
        <fullName evidence="1">Uncharacterized protein</fullName>
    </submittedName>
</protein>
<evidence type="ECO:0000313" key="2">
    <source>
        <dbReference type="Proteomes" id="UP000271624"/>
    </source>
</evidence>
<gene>
    <name evidence="1" type="ORF">DSM106972_047390</name>
</gene>
<reference evidence="1" key="2">
    <citation type="journal article" date="2019" name="Genome Biol. Evol.">
        <title>Day and night: Metabolic profiles and evolutionary relationships of six axenic non-marine cyanobacteria.</title>
        <authorList>
            <person name="Will S.E."/>
            <person name="Henke P."/>
            <person name="Boedeker C."/>
            <person name="Huang S."/>
            <person name="Brinkmann H."/>
            <person name="Rohde M."/>
            <person name="Jarek M."/>
            <person name="Friedl T."/>
            <person name="Seufert S."/>
            <person name="Schumacher M."/>
            <person name="Overmann J."/>
            <person name="Neumann-Schaal M."/>
            <person name="Petersen J."/>
        </authorList>
    </citation>
    <scope>NUCLEOTIDE SEQUENCE [LARGE SCALE GENOMIC DNA]</scope>
    <source>
        <strain evidence="1">PCC 7102</strain>
    </source>
</reference>
<accession>A0A3S1CL72</accession>
<keyword evidence="2" id="KW-1185">Reference proteome</keyword>
<proteinExistence type="predicted"/>
<dbReference type="EMBL" id="RSCL01000012">
    <property type="protein sequence ID" value="RUT03825.1"/>
    <property type="molecule type" value="Genomic_DNA"/>
</dbReference>
<reference evidence="1" key="1">
    <citation type="submission" date="2018-12" db="EMBL/GenBank/DDBJ databases">
        <authorList>
            <person name="Will S."/>
            <person name="Neumann-Schaal M."/>
            <person name="Henke P."/>
        </authorList>
    </citation>
    <scope>NUCLEOTIDE SEQUENCE</scope>
    <source>
        <strain evidence="1">PCC 7102</strain>
    </source>
</reference>
<comment type="caution">
    <text evidence="1">The sequence shown here is derived from an EMBL/GenBank/DDBJ whole genome shotgun (WGS) entry which is preliminary data.</text>
</comment>